<feature type="compositionally biased region" description="Basic and acidic residues" evidence="2">
    <location>
        <begin position="123"/>
        <end position="135"/>
    </location>
</feature>
<dbReference type="RefSeq" id="WP_131482410.1">
    <property type="nucleotide sequence ID" value="NZ_SJDL01000020.1"/>
</dbReference>
<keyword evidence="1" id="KW-0732">Signal</keyword>
<comment type="function">
    <text evidence="1">Mediates coordination of peptidoglycan synthesis and outer membrane constriction during cell division.</text>
</comment>
<keyword evidence="1" id="KW-0574">Periplasm</keyword>
<proteinExistence type="inferred from homology"/>
<comment type="similarity">
    <text evidence="1">Belongs to the CpoB family.</text>
</comment>
<evidence type="ECO:0000256" key="2">
    <source>
        <dbReference type="SAM" id="MobiDB-lite"/>
    </source>
</evidence>
<organism evidence="4 5">
    <name type="scientific">Marinobacter halodurans</name>
    <dbReference type="NCBI Taxonomy" id="2528979"/>
    <lineage>
        <taxon>Bacteria</taxon>
        <taxon>Pseudomonadati</taxon>
        <taxon>Pseudomonadota</taxon>
        <taxon>Gammaproteobacteria</taxon>
        <taxon>Pseudomonadales</taxon>
        <taxon>Marinobacteraceae</taxon>
        <taxon>Marinobacter</taxon>
    </lineage>
</organism>
<gene>
    <name evidence="4" type="primary">ybgF</name>
    <name evidence="1" type="synonym">cpoB</name>
    <name evidence="4" type="ORF">EZI54_13495</name>
</gene>
<keyword evidence="1" id="KW-0132">Cell division</keyword>
<feature type="coiled-coil region" evidence="1">
    <location>
        <begin position="50"/>
        <end position="77"/>
    </location>
</feature>
<feature type="domain" description="YbgF trimerisation" evidence="3">
    <location>
        <begin position="37"/>
        <end position="97"/>
    </location>
</feature>
<name>A0ABY1ZMS7_9GAMM</name>
<dbReference type="Pfam" id="PF16331">
    <property type="entry name" value="TolA_bind_tri"/>
    <property type="match status" value="1"/>
</dbReference>
<keyword evidence="1" id="KW-0175">Coiled coil</keyword>
<dbReference type="Pfam" id="PF13174">
    <property type="entry name" value="TPR_6"/>
    <property type="match status" value="1"/>
</dbReference>
<evidence type="ECO:0000313" key="5">
    <source>
        <dbReference type="Proteomes" id="UP000313645"/>
    </source>
</evidence>
<dbReference type="Gene3D" id="1.20.5.110">
    <property type="match status" value="1"/>
</dbReference>
<feature type="signal peptide" evidence="1">
    <location>
        <begin position="1"/>
        <end position="19"/>
    </location>
</feature>
<dbReference type="SUPFAM" id="SSF48452">
    <property type="entry name" value="TPR-like"/>
    <property type="match status" value="1"/>
</dbReference>
<evidence type="ECO:0000313" key="4">
    <source>
        <dbReference type="EMBL" id="TBW54666.1"/>
    </source>
</evidence>
<evidence type="ECO:0000256" key="1">
    <source>
        <dbReference type="HAMAP-Rule" id="MF_02066"/>
    </source>
</evidence>
<accession>A0ABY1ZMS7</accession>
<dbReference type="EMBL" id="SJDL01000020">
    <property type="protein sequence ID" value="TBW54666.1"/>
    <property type="molecule type" value="Genomic_DNA"/>
</dbReference>
<dbReference type="HAMAP" id="MF_02066">
    <property type="entry name" value="CpoB"/>
    <property type="match status" value="1"/>
</dbReference>
<dbReference type="InterPro" id="IPR034706">
    <property type="entry name" value="CpoB"/>
</dbReference>
<dbReference type="InterPro" id="IPR011990">
    <property type="entry name" value="TPR-like_helical_dom_sf"/>
</dbReference>
<dbReference type="Gene3D" id="1.25.40.10">
    <property type="entry name" value="Tetratricopeptide repeat domain"/>
    <property type="match status" value="1"/>
</dbReference>
<dbReference type="InterPro" id="IPR032519">
    <property type="entry name" value="YbgF_tri"/>
</dbReference>
<dbReference type="Proteomes" id="UP000313645">
    <property type="component" value="Unassembled WGS sequence"/>
</dbReference>
<sequence precursor="true">MRRFLMAAVALSLSGSALAQSSVPAYQNADSAARSQSGDSQASSELYFMIQQLRRQVQELQGDLEEQRHKLDQLSRQSRQRYIDLDQRVLDLSRKQSAQPAESPGDASGAADQGGGDTGQVQKTREYRAPTKEEQAEYDEIQALIRDKKAYDQAIDRLYSFISEHPEGDLTVNAYYWLGEVYLAKPQLPQAKQAFTIVATRFADHRKAPDALYKLGVTEARMGDNAEARSTLQSVPKKYPDSNAAKLARDYLTKL</sequence>
<feature type="chain" id="PRO_5044900417" description="Cell division coordinator CpoB" evidence="1">
    <location>
        <begin position="20"/>
        <end position="255"/>
    </location>
</feature>
<evidence type="ECO:0000259" key="3">
    <source>
        <dbReference type="Pfam" id="PF16331"/>
    </source>
</evidence>
<comment type="subcellular location">
    <subcellularLocation>
        <location evidence="1">Periplasm</location>
    </subcellularLocation>
</comment>
<keyword evidence="5" id="KW-1185">Reference proteome</keyword>
<reference evidence="4 5" key="1">
    <citation type="submission" date="2019-02" db="EMBL/GenBank/DDBJ databases">
        <title>Marinobacter halodurans sp. nov., a marine bacterium isolated from sea tidal flat.</title>
        <authorList>
            <person name="Yoo Y."/>
            <person name="Lee D.W."/>
            <person name="Kim B.S."/>
            <person name="Kim J.-J."/>
        </authorList>
    </citation>
    <scope>NUCLEOTIDE SEQUENCE [LARGE SCALE GENOMIC DNA]</scope>
    <source>
        <strain evidence="4 5">YJ-S3-2</strain>
    </source>
</reference>
<keyword evidence="1" id="KW-0131">Cell cycle</keyword>
<dbReference type="InterPro" id="IPR014162">
    <property type="entry name" value="CpoB_C"/>
</dbReference>
<dbReference type="InterPro" id="IPR019734">
    <property type="entry name" value="TPR_rpt"/>
</dbReference>
<protein>
    <recommendedName>
        <fullName evidence="1">Cell division coordinator CpoB</fullName>
    </recommendedName>
</protein>
<dbReference type="NCBIfam" id="TIGR02795">
    <property type="entry name" value="tol_pal_ybgF"/>
    <property type="match status" value="1"/>
</dbReference>
<feature type="region of interest" description="Disordered" evidence="2">
    <location>
        <begin position="94"/>
        <end position="135"/>
    </location>
</feature>
<comment type="caution">
    <text evidence="4">The sequence shown here is derived from an EMBL/GenBank/DDBJ whole genome shotgun (WGS) entry which is preliminary data.</text>
</comment>